<proteinExistence type="predicted"/>
<dbReference type="OrthoDB" id="9808959at2"/>
<dbReference type="RefSeq" id="WP_092044530.1">
    <property type="nucleotide sequence ID" value="NZ_FOTK01000030.1"/>
</dbReference>
<dbReference type="EMBL" id="FOTK01000030">
    <property type="protein sequence ID" value="SFM41286.1"/>
    <property type="molecule type" value="Genomic_DNA"/>
</dbReference>
<protein>
    <submittedName>
        <fullName evidence="2">Phage antirepressor protein KilAC domain-containing protein</fullName>
    </submittedName>
</protein>
<accession>A0A1I4QNJ9</accession>
<organism evidence="2 3">
    <name type="scientific">Methylobacterium pseudosasicola</name>
    <dbReference type="NCBI Taxonomy" id="582667"/>
    <lineage>
        <taxon>Bacteria</taxon>
        <taxon>Pseudomonadati</taxon>
        <taxon>Pseudomonadota</taxon>
        <taxon>Alphaproteobacteria</taxon>
        <taxon>Hyphomicrobiales</taxon>
        <taxon>Methylobacteriaceae</taxon>
        <taxon>Methylobacterium</taxon>
    </lineage>
</organism>
<reference evidence="3" key="1">
    <citation type="submission" date="2016-10" db="EMBL/GenBank/DDBJ databases">
        <authorList>
            <person name="Varghese N."/>
            <person name="Submissions S."/>
        </authorList>
    </citation>
    <scope>NUCLEOTIDE SEQUENCE [LARGE SCALE GENOMIC DNA]</scope>
    <source>
        <strain evidence="3">BL36</strain>
    </source>
</reference>
<dbReference type="AlphaFoldDB" id="A0A1I4QNJ9"/>
<dbReference type="Proteomes" id="UP000199048">
    <property type="component" value="Unassembled WGS sequence"/>
</dbReference>
<evidence type="ECO:0000259" key="1">
    <source>
        <dbReference type="Pfam" id="PF03374"/>
    </source>
</evidence>
<sequence>MYSLVMRCQKALVQGSTTWRFRKKVTTEILPEIRRTGSYGAVAAPKPIDPMAFLSNPHNAMQLVAQYAQRTIQLEGVVAEQGQALAVARDTIQEQAVTVAAHDLIANADGAYCVTDVAKLLGVRPSALFVYMRNTEASVRWFYQRTKGGDDIGWQERLDAEELVEVPETVSVKKADGTVLDKLVIKLRVTPLGITKLALLLVEAKDEHLPTPIDLVHLVRQSRDDMTSRPRAKGGDPGLFD</sequence>
<feature type="domain" description="Antirepressor protein C-terminal" evidence="1">
    <location>
        <begin position="91"/>
        <end position="201"/>
    </location>
</feature>
<gene>
    <name evidence="2" type="ORF">SAMN05192568_103069</name>
</gene>
<evidence type="ECO:0000313" key="2">
    <source>
        <dbReference type="EMBL" id="SFM41286.1"/>
    </source>
</evidence>
<keyword evidence="3" id="KW-1185">Reference proteome</keyword>
<dbReference type="InterPro" id="IPR005039">
    <property type="entry name" value="Ant_C"/>
</dbReference>
<name>A0A1I4QNJ9_9HYPH</name>
<dbReference type="GO" id="GO:0003677">
    <property type="term" value="F:DNA binding"/>
    <property type="evidence" value="ECO:0007669"/>
    <property type="project" value="InterPro"/>
</dbReference>
<dbReference type="STRING" id="582667.SAMN05192568_103069"/>
<evidence type="ECO:0000313" key="3">
    <source>
        <dbReference type="Proteomes" id="UP000199048"/>
    </source>
</evidence>
<dbReference type="Pfam" id="PF03374">
    <property type="entry name" value="ANT"/>
    <property type="match status" value="1"/>
</dbReference>